<evidence type="ECO:0000313" key="12">
    <source>
        <dbReference type="Proteomes" id="UP000318017"/>
    </source>
</evidence>
<keyword evidence="8 10" id="KW-0472">Membrane</keyword>
<keyword evidence="7" id="KW-0406">Ion transport</keyword>
<evidence type="ECO:0000256" key="1">
    <source>
        <dbReference type="ARBA" id="ARBA00004651"/>
    </source>
</evidence>
<dbReference type="PANTHER" id="PTHR43298:SF2">
    <property type="entry name" value="FMN_FAD EXPORTER YEEO-RELATED"/>
    <property type="match status" value="1"/>
</dbReference>
<evidence type="ECO:0000256" key="5">
    <source>
        <dbReference type="ARBA" id="ARBA00022692"/>
    </source>
</evidence>
<evidence type="ECO:0000313" key="11">
    <source>
        <dbReference type="EMBL" id="QDV21974.1"/>
    </source>
</evidence>
<feature type="transmembrane region" description="Helical" evidence="10">
    <location>
        <begin position="203"/>
        <end position="222"/>
    </location>
</feature>
<dbReference type="Pfam" id="PF01554">
    <property type="entry name" value="MatE"/>
    <property type="match status" value="2"/>
</dbReference>
<dbReference type="EMBL" id="CP036298">
    <property type="protein sequence ID" value="QDV21974.1"/>
    <property type="molecule type" value="Genomic_DNA"/>
</dbReference>
<feature type="transmembrane region" description="Helical" evidence="10">
    <location>
        <begin position="378"/>
        <end position="399"/>
    </location>
</feature>
<dbReference type="RefSeq" id="WP_145072780.1">
    <property type="nucleotide sequence ID" value="NZ_CP036298.1"/>
</dbReference>
<dbReference type="AlphaFoldDB" id="A0A518G0C4"/>
<feature type="transmembrane region" description="Helical" evidence="10">
    <location>
        <begin position="174"/>
        <end position="197"/>
    </location>
</feature>
<feature type="transmembrane region" description="Helical" evidence="10">
    <location>
        <begin position="436"/>
        <end position="457"/>
    </location>
</feature>
<feature type="transmembrane region" description="Helical" evidence="10">
    <location>
        <begin position="27"/>
        <end position="47"/>
    </location>
</feature>
<feature type="transmembrane region" description="Helical" evidence="10">
    <location>
        <begin position="334"/>
        <end position="358"/>
    </location>
</feature>
<name>A0A518G0C4_9BACT</name>
<protein>
    <recommendedName>
        <fullName evidence="9">Multidrug-efflux transporter</fullName>
    </recommendedName>
</protein>
<keyword evidence="6 10" id="KW-1133">Transmembrane helix</keyword>
<dbReference type="Proteomes" id="UP000318017">
    <property type="component" value="Chromosome"/>
</dbReference>
<dbReference type="NCBIfam" id="TIGR00797">
    <property type="entry name" value="matE"/>
    <property type="match status" value="1"/>
</dbReference>
<proteinExistence type="predicted"/>
<evidence type="ECO:0000256" key="7">
    <source>
        <dbReference type="ARBA" id="ARBA00023065"/>
    </source>
</evidence>
<feature type="transmembrane region" description="Helical" evidence="10">
    <location>
        <begin position="253"/>
        <end position="279"/>
    </location>
</feature>
<keyword evidence="4" id="KW-1003">Cell membrane</keyword>
<comment type="subcellular location">
    <subcellularLocation>
        <location evidence="1">Cell membrane</location>
        <topology evidence="1">Multi-pass membrane protein</topology>
    </subcellularLocation>
</comment>
<keyword evidence="3" id="KW-0050">Antiport</keyword>
<evidence type="ECO:0000256" key="2">
    <source>
        <dbReference type="ARBA" id="ARBA00022448"/>
    </source>
</evidence>
<accession>A0A518G0C4</accession>
<dbReference type="InterPro" id="IPR050222">
    <property type="entry name" value="MATE_MdtK"/>
</dbReference>
<evidence type="ECO:0000256" key="3">
    <source>
        <dbReference type="ARBA" id="ARBA00022449"/>
    </source>
</evidence>
<dbReference type="GO" id="GO:0006811">
    <property type="term" value="P:monoatomic ion transport"/>
    <property type="evidence" value="ECO:0007669"/>
    <property type="project" value="UniProtKB-KW"/>
</dbReference>
<dbReference type="GO" id="GO:0042910">
    <property type="term" value="F:xenobiotic transmembrane transporter activity"/>
    <property type="evidence" value="ECO:0007669"/>
    <property type="project" value="InterPro"/>
</dbReference>
<organism evidence="11 12">
    <name type="scientific">Aureliella helgolandensis</name>
    <dbReference type="NCBI Taxonomy" id="2527968"/>
    <lineage>
        <taxon>Bacteria</taxon>
        <taxon>Pseudomonadati</taxon>
        <taxon>Planctomycetota</taxon>
        <taxon>Planctomycetia</taxon>
        <taxon>Pirellulales</taxon>
        <taxon>Pirellulaceae</taxon>
        <taxon>Aureliella</taxon>
    </lineage>
</organism>
<feature type="transmembrane region" description="Helical" evidence="10">
    <location>
        <begin position="406"/>
        <end position="430"/>
    </location>
</feature>
<evidence type="ECO:0000256" key="6">
    <source>
        <dbReference type="ARBA" id="ARBA00022989"/>
    </source>
</evidence>
<keyword evidence="12" id="KW-1185">Reference proteome</keyword>
<feature type="transmembrane region" description="Helical" evidence="10">
    <location>
        <begin position="291"/>
        <end position="314"/>
    </location>
</feature>
<dbReference type="GO" id="GO:0005886">
    <property type="term" value="C:plasma membrane"/>
    <property type="evidence" value="ECO:0007669"/>
    <property type="project" value="UniProtKB-SubCell"/>
</dbReference>
<gene>
    <name evidence="11" type="primary">mdtK</name>
    <name evidence="11" type="ORF">Q31a_02530</name>
</gene>
<dbReference type="InterPro" id="IPR002528">
    <property type="entry name" value="MATE_fam"/>
</dbReference>
<feature type="transmembrane region" description="Helical" evidence="10">
    <location>
        <begin position="144"/>
        <end position="162"/>
    </location>
</feature>
<feature type="transmembrane region" description="Helical" evidence="10">
    <location>
        <begin position="109"/>
        <end position="132"/>
    </location>
</feature>
<dbReference type="CDD" id="cd13133">
    <property type="entry name" value="MATE_like_7"/>
    <property type="match status" value="1"/>
</dbReference>
<evidence type="ECO:0000256" key="8">
    <source>
        <dbReference type="ARBA" id="ARBA00023136"/>
    </source>
</evidence>
<keyword evidence="5 10" id="KW-0812">Transmembrane</keyword>
<keyword evidence="2" id="KW-0813">Transport</keyword>
<evidence type="ECO:0000256" key="4">
    <source>
        <dbReference type="ARBA" id="ARBA00022475"/>
    </source>
</evidence>
<dbReference type="PIRSF" id="PIRSF006603">
    <property type="entry name" value="DinF"/>
    <property type="match status" value="1"/>
</dbReference>
<dbReference type="GO" id="GO:0015297">
    <property type="term" value="F:antiporter activity"/>
    <property type="evidence" value="ECO:0007669"/>
    <property type="project" value="UniProtKB-KW"/>
</dbReference>
<sequence>MTTDVSPVSQFNRFAAWWSSEWGPGPIISLALPLMLSAGFVSVTLFTDRTLLYWQSEAAASAAMGAGTLYWTFICLPMGLLGYLSTFVSQYRGAKQFLRIGAVYQHAQAIAWAIVPLLLLAMALSDQIFRWAGHSPELVKLESTYLRLLLIGGIGVLFYSVQSGLLTGQGRTKTVLAIDGIASIINLILDFVLIFGWGPIPELGIVGAAIATTFSFWLKIPLASWSIARDKNQGNTCHLGRRSPWEWDLFRRLIVYGGPAGLQMLAEAACFSVIMLQVGRLGELHMAATTLALGLNILVFVPMIGLGIGVGVLVGQHLTSGRVDLARRTVTCALGVTTIYSVSFAALLGLAPDFMISFYAWGTPPERFEQMLPLLKPLLAIIAVYCVLDGWQVVFVGAIKGAGDTWFVLLATICVSSAAVVVGLTIQAAYGASLMLWWYVIAGWVSSMGAVFATRYVRGAWTTKRVIESES</sequence>
<dbReference type="InterPro" id="IPR048279">
    <property type="entry name" value="MdtK-like"/>
</dbReference>
<evidence type="ECO:0000256" key="10">
    <source>
        <dbReference type="SAM" id="Phobius"/>
    </source>
</evidence>
<dbReference type="KEGG" id="ahel:Q31a_02530"/>
<feature type="transmembrane region" description="Helical" evidence="10">
    <location>
        <begin position="67"/>
        <end position="88"/>
    </location>
</feature>
<reference evidence="11 12" key="1">
    <citation type="submission" date="2019-02" db="EMBL/GenBank/DDBJ databases">
        <title>Deep-cultivation of Planctomycetes and their phenomic and genomic characterization uncovers novel biology.</title>
        <authorList>
            <person name="Wiegand S."/>
            <person name="Jogler M."/>
            <person name="Boedeker C."/>
            <person name="Pinto D."/>
            <person name="Vollmers J."/>
            <person name="Rivas-Marin E."/>
            <person name="Kohn T."/>
            <person name="Peeters S.H."/>
            <person name="Heuer A."/>
            <person name="Rast P."/>
            <person name="Oberbeckmann S."/>
            <person name="Bunk B."/>
            <person name="Jeske O."/>
            <person name="Meyerdierks A."/>
            <person name="Storesund J.E."/>
            <person name="Kallscheuer N."/>
            <person name="Luecker S."/>
            <person name="Lage O.M."/>
            <person name="Pohl T."/>
            <person name="Merkel B.J."/>
            <person name="Hornburger P."/>
            <person name="Mueller R.-W."/>
            <person name="Bruemmer F."/>
            <person name="Labrenz M."/>
            <person name="Spormann A.M."/>
            <person name="Op den Camp H."/>
            <person name="Overmann J."/>
            <person name="Amann R."/>
            <person name="Jetten M.S.M."/>
            <person name="Mascher T."/>
            <person name="Medema M.H."/>
            <person name="Devos D.P."/>
            <person name="Kaster A.-K."/>
            <person name="Ovreas L."/>
            <person name="Rohde M."/>
            <person name="Galperin M.Y."/>
            <person name="Jogler C."/>
        </authorList>
    </citation>
    <scope>NUCLEOTIDE SEQUENCE [LARGE SCALE GENOMIC DNA]</scope>
    <source>
        <strain evidence="11 12">Q31a</strain>
    </source>
</reference>
<dbReference type="PANTHER" id="PTHR43298">
    <property type="entry name" value="MULTIDRUG RESISTANCE PROTEIN NORM-RELATED"/>
    <property type="match status" value="1"/>
</dbReference>
<evidence type="ECO:0000256" key="9">
    <source>
        <dbReference type="ARBA" id="ARBA00031636"/>
    </source>
</evidence>
<dbReference type="OrthoDB" id="9805232at2"/>